<accession>A0A501XA81</accession>
<reference evidence="2 3" key="1">
    <citation type="submission" date="2019-06" db="EMBL/GenBank/DDBJ databases">
        <title>Mycoplasma falconis type strain whole genome sequence.</title>
        <authorList>
            <person name="Spergser J."/>
        </authorList>
    </citation>
    <scope>NUCLEOTIDE SEQUENCE [LARGE SCALE GENOMIC DNA]</scope>
    <source>
        <strain evidence="2 3">ATCC 51372</strain>
    </source>
</reference>
<name>A0A501XA81_9BACT</name>
<gene>
    <name evidence="2" type="ORF">FJO69_02090</name>
</gene>
<feature type="transmembrane region" description="Helical" evidence="1">
    <location>
        <begin position="62"/>
        <end position="80"/>
    </location>
</feature>
<sequence length="180" mass="20886">MKKFLSYFLLTNYLLLFLALVIYLPIFLLVITGQNVMGYQIETNQPHTDHLVIYDLYYLRDYILFVLMAFINSLFIFIFLKVNKNSWLVSFLPFAYVNKINLKNYSKKKANVMVSVMFGFNLLAIVLHLFFSLITPHSVGSLISFIIYLVIFSGAIIGFFTTLLILINKKKLLKNKAISN</sequence>
<protein>
    <submittedName>
        <fullName evidence="2">Uncharacterized protein</fullName>
    </submittedName>
</protein>
<keyword evidence="1" id="KW-0812">Transmembrane</keyword>
<feature type="transmembrane region" description="Helical" evidence="1">
    <location>
        <begin position="112"/>
        <end position="134"/>
    </location>
</feature>
<organism evidence="2 3">
    <name type="scientific">[Mycoplasma] falconis</name>
    <dbReference type="NCBI Taxonomy" id="92403"/>
    <lineage>
        <taxon>Bacteria</taxon>
        <taxon>Bacillati</taxon>
        <taxon>Mycoplasmatota</taxon>
        <taxon>Mycoplasmoidales</taxon>
        <taxon>Metamycoplasmataceae</taxon>
        <taxon>Metamycoplasma</taxon>
    </lineage>
</organism>
<evidence type="ECO:0000256" key="1">
    <source>
        <dbReference type="SAM" id="Phobius"/>
    </source>
</evidence>
<dbReference type="Proteomes" id="UP000319776">
    <property type="component" value="Unassembled WGS sequence"/>
</dbReference>
<evidence type="ECO:0000313" key="2">
    <source>
        <dbReference type="EMBL" id="TPE57277.1"/>
    </source>
</evidence>
<feature type="transmembrane region" description="Helical" evidence="1">
    <location>
        <begin position="7"/>
        <end position="31"/>
    </location>
</feature>
<keyword evidence="3" id="KW-1185">Reference proteome</keyword>
<dbReference type="RefSeq" id="WP_140781350.1">
    <property type="nucleotide sequence ID" value="NZ_VFSS01000006.1"/>
</dbReference>
<evidence type="ECO:0000313" key="3">
    <source>
        <dbReference type="Proteomes" id="UP000319776"/>
    </source>
</evidence>
<keyword evidence="1" id="KW-1133">Transmembrane helix</keyword>
<dbReference type="AlphaFoldDB" id="A0A501XA81"/>
<feature type="transmembrane region" description="Helical" evidence="1">
    <location>
        <begin position="146"/>
        <end position="167"/>
    </location>
</feature>
<comment type="caution">
    <text evidence="2">The sequence shown here is derived from an EMBL/GenBank/DDBJ whole genome shotgun (WGS) entry which is preliminary data.</text>
</comment>
<dbReference type="EMBL" id="VFSS01000006">
    <property type="protein sequence ID" value="TPE57277.1"/>
    <property type="molecule type" value="Genomic_DNA"/>
</dbReference>
<proteinExistence type="predicted"/>
<keyword evidence="1" id="KW-0472">Membrane</keyword>